<comment type="cofactor">
    <cofactor evidence="1">
        <name>Mg(2+)</name>
        <dbReference type="ChEBI" id="CHEBI:18420"/>
    </cofactor>
</comment>
<sequence>MSSDGAGETDRSYLFAPGHSAKLLDRVFTAGADALMLDLEDAVPPQHKAEARRMVAAALADPAAPARAWVRVNAARTNMCAADLDAVTEHAYGIRFPKTESPDDVAWVAARAPGLPIISAIENARGVLAAQEIAAAPGVRRLAMGGVDLQRDLNTSGGNAQTAYVRSHLVVCSRAAGIEPPIDSVFPRLSDDAELRSQAEFARSLGFSGKSAIHPRQLPVLHEVFTPSEREVAWAQEVLEAFDAAGGAALRLPDGEFVDLPVAQRARRVLQMAEAVPRVLAGAPVSRAPCVARTPATAVARIRIPL</sequence>
<dbReference type="InterPro" id="IPR011206">
    <property type="entry name" value="Citrate_lyase_beta/mcl1/mcl2"/>
</dbReference>
<dbReference type="Gene3D" id="3.20.20.60">
    <property type="entry name" value="Phosphoenolpyruvate-binding domains"/>
    <property type="match status" value="1"/>
</dbReference>
<evidence type="ECO:0000256" key="1">
    <source>
        <dbReference type="ARBA" id="ARBA00001946"/>
    </source>
</evidence>
<protein>
    <submittedName>
        <fullName evidence="5">CoA ester lyase</fullName>
    </submittedName>
</protein>
<dbReference type="GO" id="GO:0016829">
    <property type="term" value="F:lyase activity"/>
    <property type="evidence" value="ECO:0007669"/>
    <property type="project" value="UniProtKB-KW"/>
</dbReference>
<proteinExistence type="predicted"/>
<keyword evidence="5" id="KW-0456">Lyase</keyword>
<evidence type="ECO:0000313" key="6">
    <source>
        <dbReference type="Proteomes" id="UP001183202"/>
    </source>
</evidence>
<dbReference type="InterPro" id="IPR040442">
    <property type="entry name" value="Pyrv_kinase-like_dom_sf"/>
</dbReference>
<keyword evidence="6" id="KW-1185">Reference proteome</keyword>
<dbReference type="SUPFAM" id="SSF51621">
    <property type="entry name" value="Phosphoenolpyruvate/pyruvate domain"/>
    <property type="match status" value="1"/>
</dbReference>
<evidence type="ECO:0000256" key="3">
    <source>
        <dbReference type="ARBA" id="ARBA00022842"/>
    </source>
</evidence>
<gene>
    <name evidence="5" type="ORF">RM445_09755</name>
</gene>
<feature type="domain" description="HpcH/HpaI aldolase/citrate lyase" evidence="4">
    <location>
        <begin position="11"/>
        <end position="215"/>
    </location>
</feature>
<dbReference type="Pfam" id="PF03328">
    <property type="entry name" value="HpcH_HpaI"/>
    <property type="match status" value="1"/>
</dbReference>
<dbReference type="PANTHER" id="PTHR32308:SF10">
    <property type="entry name" value="CITRATE LYASE SUBUNIT BETA"/>
    <property type="match status" value="1"/>
</dbReference>
<name>A0ABU2N7E0_9PSEU</name>
<reference evidence="6" key="1">
    <citation type="submission" date="2023-07" db="EMBL/GenBank/DDBJ databases">
        <title>30 novel species of actinomycetes from the DSMZ collection.</title>
        <authorList>
            <person name="Nouioui I."/>
        </authorList>
    </citation>
    <scope>NUCLEOTIDE SEQUENCE [LARGE SCALE GENOMIC DNA]</scope>
    <source>
        <strain evidence="6">DSM 45834</strain>
    </source>
</reference>
<evidence type="ECO:0000259" key="4">
    <source>
        <dbReference type="Pfam" id="PF03328"/>
    </source>
</evidence>
<dbReference type="InterPro" id="IPR005000">
    <property type="entry name" value="Aldolase/citrate-lyase_domain"/>
</dbReference>
<comment type="caution">
    <text evidence="5">The sequence shown here is derived from an EMBL/GenBank/DDBJ whole genome shotgun (WGS) entry which is preliminary data.</text>
</comment>
<dbReference type="Proteomes" id="UP001183202">
    <property type="component" value="Unassembled WGS sequence"/>
</dbReference>
<dbReference type="PIRSF" id="PIRSF015582">
    <property type="entry name" value="Cit_lyase_B"/>
    <property type="match status" value="1"/>
</dbReference>
<dbReference type="EMBL" id="JAVREJ010000005">
    <property type="protein sequence ID" value="MDT0349804.1"/>
    <property type="molecule type" value="Genomic_DNA"/>
</dbReference>
<keyword evidence="3" id="KW-0460">Magnesium</keyword>
<dbReference type="InterPro" id="IPR015813">
    <property type="entry name" value="Pyrv/PenolPyrv_kinase-like_dom"/>
</dbReference>
<dbReference type="RefSeq" id="WP_311555837.1">
    <property type="nucleotide sequence ID" value="NZ_JAVREJ010000005.1"/>
</dbReference>
<evidence type="ECO:0000313" key="5">
    <source>
        <dbReference type="EMBL" id="MDT0349804.1"/>
    </source>
</evidence>
<keyword evidence="2" id="KW-0479">Metal-binding</keyword>
<accession>A0ABU2N7E0</accession>
<evidence type="ECO:0000256" key="2">
    <source>
        <dbReference type="ARBA" id="ARBA00022723"/>
    </source>
</evidence>
<organism evidence="5 6">
    <name type="scientific">Pseudonocardia charpentierae</name>
    <dbReference type="NCBI Taxonomy" id="3075545"/>
    <lineage>
        <taxon>Bacteria</taxon>
        <taxon>Bacillati</taxon>
        <taxon>Actinomycetota</taxon>
        <taxon>Actinomycetes</taxon>
        <taxon>Pseudonocardiales</taxon>
        <taxon>Pseudonocardiaceae</taxon>
        <taxon>Pseudonocardia</taxon>
    </lineage>
</organism>
<dbReference type="PANTHER" id="PTHR32308">
    <property type="entry name" value="LYASE BETA SUBUNIT, PUTATIVE (AFU_ORTHOLOGUE AFUA_4G13030)-RELATED"/>
    <property type="match status" value="1"/>
</dbReference>